<proteinExistence type="inferred from homology"/>
<feature type="repeat" description="HEAT" evidence="6">
    <location>
        <begin position="1041"/>
        <end position="1078"/>
    </location>
</feature>
<dbReference type="InterPro" id="IPR048491">
    <property type="entry name" value="XMAP215_CLASP_TOG"/>
</dbReference>
<feature type="compositionally biased region" description="Polar residues" evidence="7">
    <location>
        <begin position="847"/>
        <end position="856"/>
    </location>
</feature>
<comment type="similarity">
    <text evidence="5">Belongs to the TOG/XMAP215 family.</text>
</comment>
<feature type="region of interest" description="Disordered" evidence="7">
    <location>
        <begin position="1539"/>
        <end position="1580"/>
    </location>
</feature>
<evidence type="ECO:0000313" key="9">
    <source>
        <dbReference type="EMBL" id="KAJ8907090.1"/>
    </source>
</evidence>
<evidence type="ECO:0000259" key="8">
    <source>
        <dbReference type="SMART" id="SM01349"/>
    </source>
</evidence>
<dbReference type="GO" id="GO:0046785">
    <property type="term" value="P:microtubule polymerization"/>
    <property type="evidence" value="ECO:0007669"/>
    <property type="project" value="InterPro"/>
</dbReference>
<dbReference type="InterPro" id="IPR034085">
    <property type="entry name" value="TOG"/>
</dbReference>
<feature type="compositionally biased region" description="Basic and acidic residues" evidence="7">
    <location>
        <begin position="1228"/>
        <end position="1241"/>
    </location>
</feature>
<dbReference type="InterPro" id="IPR021133">
    <property type="entry name" value="HEAT_type_2"/>
</dbReference>
<dbReference type="PROSITE" id="PS50077">
    <property type="entry name" value="HEAT_REPEAT"/>
    <property type="match status" value="1"/>
</dbReference>
<keyword evidence="10" id="KW-1185">Reference proteome</keyword>
<gene>
    <name evidence="9" type="ORF">NDN08_003572</name>
</gene>
<feature type="domain" description="TOG" evidence="8">
    <location>
        <begin position="287"/>
        <end position="522"/>
    </location>
</feature>
<comment type="subcellular location">
    <subcellularLocation>
        <location evidence="1">Cytoplasm</location>
        <location evidence="1">Cytoskeleton</location>
    </subcellularLocation>
</comment>
<dbReference type="SUPFAM" id="SSF48371">
    <property type="entry name" value="ARM repeat"/>
    <property type="match status" value="2"/>
</dbReference>
<dbReference type="GO" id="GO:0007051">
    <property type="term" value="P:spindle organization"/>
    <property type="evidence" value="ECO:0007669"/>
    <property type="project" value="InterPro"/>
</dbReference>
<evidence type="ECO:0000256" key="6">
    <source>
        <dbReference type="PROSITE-ProRule" id="PRU00103"/>
    </source>
</evidence>
<evidence type="ECO:0000256" key="1">
    <source>
        <dbReference type="ARBA" id="ARBA00004245"/>
    </source>
</evidence>
<feature type="compositionally biased region" description="Basic and acidic residues" evidence="7">
    <location>
        <begin position="1156"/>
        <end position="1167"/>
    </location>
</feature>
<feature type="compositionally biased region" description="Low complexity" evidence="7">
    <location>
        <begin position="1541"/>
        <end position="1558"/>
    </location>
</feature>
<feature type="domain" description="TOG" evidence="8">
    <location>
        <begin position="2"/>
        <end position="234"/>
    </location>
</feature>
<evidence type="ECO:0000256" key="3">
    <source>
        <dbReference type="ARBA" id="ARBA00022737"/>
    </source>
</evidence>
<dbReference type="SMART" id="SM01349">
    <property type="entry name" value="TOG"/>
    <property type="match status" value="3"/>
</dbReference>
<dbReference type="EMBL" id="JAMWBK010000003">
    <property type="protein sequence ID" value="KAJ8907090.1"/>
    <property type="molecule type" value="Genomic_DNA"/>
</dbReference>
<name>A0AAV8UXV8_9RHOD</name>
<feature type="region of interest" description="Disordered" evidence="7">
    <location>
        <begin position="1073"/>
        <end position="1209"/>
    </location>
</feature>
<feature type="region of interest" description="Disordered" evidence="7">
    <location>
        <begin position="1222"/>
        <end position="1263"/>
    </location>
</feature>
<dbReference type="Pfam" id="PF21041">
    <property type="entry name" value="XMAP215_CLASP_TOG"/>
    <property type="match status" value="1"/>
</dbReference>
<sequence>MAEQSETDLLQNASKLPVAERLAHKHWKVREAACVRMAERFSEAAEEDQVFTETLAFIPKIVRDSNAAVQLAGLGTAGRYAELAPEILVRQIAPACGKAIAEKTFTGRPINRKKGAETVLSFVYGEAGELVVDGLIAVGFSSKNPKITAACVGAVKDAVENFGVKSVGVQSIVKSLPALLEHGNGDVRNAAKSLTLELQRWLGDAIFGSLKGVREVTLKELQTLADENPKKGKPVALKVTKSLEQRTATESNFGAADEPDGELNFGEDNEPAVDLRETIVLADQLKTLKVTIGDEKPLDWVTAVEHSKWNYRKAGLQAICLVLENRSMETADGLESIVPKLRKILAKDANIHVVAGAAMVSASLAKALWNKFPVAACKVLVSSLLGKFKEKNRLVIEAISGALDALFEYKCVSIKDILEDLAEALEAKTPKSKIETLKWLNRCLLLRCSAAVDILKDLILILLKSCEDPAAEVRDLAIMNLAELVFRFGDKKTQPYLAKLDKIRTDRILELVGEKKSSSQGAKVQKEEAPATTDNARQLTGEANGTDGTAEKQSPAVPDFVSIQRFSEDELAAKMMPLFPGLDISQLSAKSSSARKVTIDAIRDVSEAKEQLSVEQASIILSAITTSPGFNDSQFTCLNSRIEVASVVLKLCESKPVAGEVIEEIVAGIVVKLGDFKSGKLAHCSLLEISDYSSPELVYKGCLKVASTSTNPRTLGGICDMSSAIVSKYGAFMSLEDAQLIVSKGADSAAPALRGSGMGFAAVYDYQSRNDEVKSSIREDDKLLNAYEKAFAKLDGEVIVVKKALSVVNSEVKPVEETSLGHSTDSHKRNSIDVNQIAARTPDRARSGSNRHTPGSSARKKARARVNAPKTSVADENLSPDRSLGSERLDAAIESLQAQGVDGDCRASALAEIEQVVKTEKLSDDAWFTILEVASARLADAHREASSTAFRIFVKCVQRGTVPEEHLHLVFQCMVKKPLRELALNCIELVWENAGVAVVFRSIRRALVEEKAVVKKELLDWTLAWAKQTQSPEDLEHAQVLMPVVKDLLKDKSAGLRLGASKVIDALTVEDAQQTARKPALTRDVRTGNRAGMMRNKASSDHGRGQGAPHQGESGLGTRTGLRKPKSFSKTWKGPPQSKTVENRQEGNPSALRSGIKKDSAPEKEKSSVSFAAVPSVGSVARESAEKRKPFAPVRTSAAPPRNIDGEKDGISSVFLAAPSVSSIARESTSRRQEISTRESTELSSRTDLAGHRSTNSPSRGNEGLAAPVAGVGFFQRFANDSNLSTVIPLSGLGGVQRGRYTYGDVISTLTKEESLKRGDFDVDLLQQILSVNSYTSEQAKRVLLTMVGIVASGDDLISGQCRMLLEVFDRRAGLVGSLETHASEILSTLVSELAKSNSEHGDETSHYRSLLEVVLCKFVNECKANQLVVAALNLVEQHFQKSELEQIKLLESCLKTKIEGRPTLEALDVFKHLTQIIRAAEHATNSSFVQPTARIVAGLLRFLIEANGRSTLLQHLEEDDVKLLEVIDGFSWRSGLETPQESLRSQESLPSEPSSLEKNALRSSPEDDSSMDKENTDIVAPQVQAKSVLDLGALKNRFRSIVSIRNSSLL</sequence>
<feature type="domain" description="TOG" evidence="8">
    <location>
        <begin position="565"/>
        <end position="804"/>
    </location>
</feature>
<organism evidence="9 10">
    <name type="scientific">Rhodosorus marinus</name>
    <dbReference type="NCBI Taxonomy" id="101924"/>
    <lineage>
        <taxon>Eukaryota</taxon>
        <taxon>Rhodophyta</taxon>
        <taxon>Stylonematophyceae</taxon>
        <taxon>Stylonematales</taxon>
        <taxon>Stylonemataceae</taxon>
        <taxon>Rhodosorus</taxon>
    </lineage>
</organism>
<evidence type="ECO:0000313" key="10">
    <source>
        <dbReference type="Proteomes" id="UP001157974"/>
    </source>
</evidence>
<dbReference type="PANTHER" id="PTHR12609">
    <property type="entry name" value="MICROTUBULE ASSOCIATED PROTEIN XMAP215"/>
    <property type="match status" value="1"/>
</dbReference>
<dbReference type="InterPro" id="IPR016024">
    <property type="entry name" value="ARM-type_fold"/>
</dbReference>
<dbReference type="Proteomes" id="UP001157974">
    <property type="component" value="Unassembled WGS sequence"/>
</dbReference>
<dbReference type="InterPro" id="IPR045110">
    <property type="entry name" value="XMAP215"/>
</dbReference>
<dbReference type="GO" id="GO:0005856">
    <property type="term" value="C:cytoskeleton"/>
    <property type="evidence" value="ECO:0007669"/>
    <property type="project" value="UniProtKB-SubCell"/>
</dbReference>
<evidence type="ECO:0000256" key="5">
    <source>
        <dbReference type="ARBA" id="ARBA00025722"/>
    </source>
</evidence>
<feature type="compositionally biased region" description="Polar residues" evidence="7">
    <location>
        <begin position="532"/>
        <end position="547"/>
    </location>
</feature>
<comment type="caution">
    <text evidence="9">The sequence shown here is derived from an EMBL/GenBank/DDBJ whole genome shotgun (WGS) entry which is preliminary data.</text>
</comment>
<dbReference type="GO" id="GO:0051010">
    <property type="term" value="F:microtubule plus-end binding"/>
    <property type="evidence" value="ECO:0007669"/>
    <property type="project" value="InterPro"/>
</dbReference>
<protein>
    <recommendedName>
        <fullName evidence="8">TOG domain-containing protein</fullName>
    </recommendedName>
</protein>
<dbReference type="GO" id="GO:0030951">
    <property type="term" value="P:establishment or maintenance of microtubule cytoskeleton polarity"/>
    <property type="evidence" value="ECO:0007669"/>
    <property type="project" value="InterPro"/>
</dbReference>
<dbReference type="Gene3D" id="1.25.10.10">
    <property type="entry name" value="Leucine-rich Repeat Variant"/>
    <property type="match status" value="4"/>
</dbReference>
<reference evidence="9 10" key="1">
    <citation type="journal article" date="2023" name="Nat. Commun.">
        <title>Origin of minicircular mitochondrial genomes in red algae.</title>
        <authorList>
            <person name="Lee Y."/>
            <person name="Cho C.H."/>
            <person name="Lee Y.M."/>
            <person name="Park S.I."/>
            <person name="Yang J.H."/>
            <person name="West J.A."/>
            <person name="Bhattacharya D."/>
            <person name="Yoon H.S."/>
        </authorList>
    </citation>
    <scope>NUCLEOTIDE SEQUENCE [LARGE SCALE GENOMIC DNA]</scope>
    <source>
        <strain evidence="9 10">CCMP1338</strain>
        <tissue evidence="9">Whole cell</tissue>
    </source>
</reference>
<evidence type="ECO:0000256" key="2">
    <source>
        <dbReference type="ARBA" id="ARBA00022490"/>
    </source>
</evidence>
<accession>A0AAV8UXV8</accession>
<dbReference type="InterPro" id="IPR011989">
    <property type="entry name" value="ARM-like"/>
</dbReference>
<dbReference type="GO" id="GO:0061863">
    <property type="term" value="F:microtubule plus end polymerase"/>
    <property type="evidence" value="ECO:0007669"/>
    <property type="project" value="InterPro"/>
</dbReference>
<feature type="region of interest" description="Disordered" evidence="7">
    <location>
        <begin position="813"/>
        <end position="883"/>
    </location>
</feature>
<keyword evidence="2" id="KW-0963">Cytoplasm</keyword>
<feature type="region of interest" description="Disordered" evidence="7">
    <location>
        <begin position="519"/>
        <end position="554"/>
    </location>
</feature>
<keyword evidence="4" id="KW-0206">Cytoskeleton</keyword>
<evidence type="ECO:0000256" key="4">
    <source>
        <dbReference type="ARBA" id="ARBA00023212"/>
    </source>
</evidence>
<evidence type="ECO:0000256" key="7">
    <source>
        <dbReference type="SAM" id="MobiDB-lite"/>
    </source>
</evidence>
<keyword evidence="3" id="KW-0677">Repeat</keyword>